<dbReference type="Pfam" id="PF07396">
    <property type="entry name" value="Porin_O_P"/>
    <property type="match status" value="1"/>
</dbReference>
<dbReference type="InterPro" id="IPR023614">
    <property type="entry name" value="Porin_dom_sf"/>
</dbReference>
<evidence type="ECO:0008006" key="4">
    <source>
        <dbReference type="Google" id="ProtNLM"/>
    </source>
</evidence>
<keyword evidence="1" id="KW-0732">Signal</keyword>
<evidence type="ECO:0000313" key="2">
    <source>
        <dbReference type="EMBL" id="SDW14615.1"/>
    </source>
</evidence>
<evidence type="ECO:0000256" key="1">
    <source>
        <dbReference type="SAM" id="SignalP"/>
    </source>
</evidence>
<gene>
    <name evidence="2" type="ORF">SAMN05444411_101155</name>
</gene>
<dbReference type="Proteomes" id="UP000199595">
    <property type="component" value="Unassembled WGS sequence"/>
</dbReference>
<dbReference type="SUPFAM" id="SSF56935">
    <property type="entry name" value="Porins"/>
    <property type="match status" value="1"/>
</dbReference>
<organism evidence="2 3">
    <name type="scientific">Lutibacter oricola</name>
    <dbReference type="NCBI Taxonomy" id="762486"/>
    <lineage>
        <taxon>Bacteria</taxon>
        <taxon>Pseudomonadati</taxon>
        <taxon>Bacteroidota</taxon>
        <taxon>Flavobacteriia</taxon>
        <taxon>Flavobacteriales</taxon>
        <taxon>Flavobacteriaceae</taxon>
        <taxon>Lutibacter</taxon>
    </lineage>
</organism>
<dbReference type="OrthoDB" id="5442696at2"/>
<dbReference type="Gene3D" id="2.40.160.10">
    <property type="entry name" value="Porin"/>
    <property type="match status" value="1"/>
</dbReference>
<dbReference type="InterPro" id="IPR010870">
    <property type="entry name" value="Porin_O/P"/>
</dbReference>
<dbReference type="EMBL" id="FNNJ01000001">
    <property type="protein sequence ID" value="SDW14615.1"/>
    <property type="molecule type" value="Genomic_DNA"/>
</dbReference>
<dbReference type="STRING" id="762486.SAMN05444411_101155"/>
<reference evidence="2 3" key="1">
    <citation type="submission" date="2016-10" db="EMBL/GenBank/DDBJ databases">
        <authorList>
            <person name="de Groot N.N."/>
        </authorList>
    </citation>
    <scope>NUCLEOTIDE SEQUENCE [LARGE SCALE GENOMIC DNA]</scope>
    <source>
        <strain evidence="2 3">DSM 24956</strain>
    </source>
</reference>
<name>A0A1H2R5L0_9FLAO</name>
<evidence type="ECO:0000313" key="3">
    <source>
        <dbReference type="Proteomes" id="UP000199595"/>
    </source>
</evidence>
<feature type="chain" id="PRO_5011776469" description="Phosphate-selective porin O and P" evidence="1">
    <location>
        <begin position="26"/>
        <end position="396"/>
    </location>
</feature>
<dbReference type="AlphaFoldDB" id="A0A1H2R5L0"/>
<feature type="signal peptide" evidence="1">
    <location>
        <begin position="1"/>
        <end position="25"/>
    </location>
</feature>
<keyword evidence="3" id="KW-1185">Reference proteome</keyword>
<dbReference type="RefSeq" id="WP_090118715.1">
    <property type="nucleotide sequence ID" value="NZ_FNNJ01000001.1"/>
</dbReference>
<protein>
    <recommendedName>
        <fullName evidence="4">Phosphate-selective porin O and P</fullName>
    </recommendedName>
</protein>
<accession>A0A1H2R5L0</accession>
<sequence>MKFKVLLIMLWLLAVPLTYSQEANASKFGKGLFNLKGENDSWSMKVGLRMQLLGTSNWEDGGKSEANFLTRRARLKFDGFAYSPKLKYKIELGLSNRDQSGASEYTSNAPRYILDAQLKWNFYQNFELWFGQGKLPGNRERVISSANLQQVDRSLLNKRFTIDRDFGVQLRHKFNLTDKFVVKEIFSVAQGEGRNITSGNLGGHQYTGRVELFPFGSFAGKGDYKGADLQREAKPKLAIGVSYDHNNNAVKTRSNQGSYMETDNGFFETNINTWFIDAMFKYQGFSFMAEYSDRTADDPFAKNSDGTLTGDVVQVGNGLNLQTGYLLNNDWEVSGRYTNIELDKNITGKNQESQYTLGLSKYIVGHSLKVQTDISHLEIDGGNNELLYRLQVDIHF</sequence>
<proteinExistence type="predicted"/>